<dbReference type="InterPro" id="IPR055404">
    <property type="entry name" value="ARM_KNTC1_2nd"/>
</dbReference>
<dbReference type="PANTHER" id="PTHR15688:SF1">
    <property type="entry name" value="KINETOCHORE-ASSOCIATED PROTEIN 1"/>
    <property type="match status" value="1"/>
</dbReference>
<name>A0A1B6BZL6_9HEMI</name>
<evidence type="ECO:0000259" key="4">
    <source>
        <dbReference type="Pfam" id="PF24516"/>
    </source>
</evidence>
<dbReference type="Pfam" id="PF24506">
    <property type="entry name" value="KNTC1_N"/>
    <property type="match status" value="1"/>
</dbReference>
<proteinExistence type="predicted"/>
<evidence type="ECO:0000313" key="6">
    <source>
        <dbReference type="EMBL" id="JAS06708.1"/>
    </source>
</evidence>
<dbReference type="InterPro" id="IPR055403">
    <property type="entry name" value="ARM_KNTC1_1st"/>
</dbReference>
<accession>A0A1B6BZL6</accession>
<reference evidence="6" key="1">
    <citation type="submission" date="2015-12" db="EMBL/GenBank/DDBJ databases">
        <title>De novo transcriptome assembly of four potential Pierce s Disease insect vectors from Arizona vineyards.</title>
        <authorList>
            <person name="Tassone E.E."/>
        </authorList>
    </citation>
    <scope>NUCLEOTIDE SEQUENCE</scope>
</reference>
<dbReference type="GO" id="GO:0000070">
    <property type="term" value="P:mitotic sister chromatid segregation"/>
    <property type="evidence" value="ECO:0007669"/>
    <property type="project" value="TreeGrafter"/>
</dbReference>
<feature type="domain" description="RZZ complex subunit KNTC1/ROD C-terminal" evidence="1">
    <location>
        <begin position="1475"/>
        <end position="1956"/>
    </location>
</feature>
<dbReference type="InterPro" id="IPR036322">
    <property type="entry name" value="WD40_repeat_dom_sf"/>
</dbReference>
<dbReference type="GO" id="GO:1990423">
    <property type="term" value="C:RZZ complex"/>
    <property type="evidence" value="ECO:0007669"/>
    <property type="project" value="TreeGrafter"/>
</dbReference>
<dbReference type="GO" id="GO:0005828">
    <property type="term" value="C:kinetochore microtubule"/>
    <property type="evidence" value="ECO:0007669"/>
    <property type="project" value="TreeGrafter"/>
</dbReference>
<dbReference type="InterPro" id="IPR019527">
    <property type="entry name" value="RZZ-complex_KNTC1/ROD_C"/>
</dbReference>
<dbReference type="Pfam" id="PF24520">
    <property type="entry name" value="ARM_KNTC1_1st"/>
    <property type="match status" value="1"/>
</dbReference>
<dbReference type="Pfam" id="PF24515">
    <property type="entry name" value="ARM_KNTC1_3rd"/>
    <property type="match status" value="1"/>
</dbReference>
<dbReference type="Pfam" id="PF10493">
    <property type="entry name" value="Rod_C"/>
    <property type="match status" value="1"/>
</dbReference>
<dbReference type="InterPro" id="IPR055405">
    <property type="entry name" value="ARM_KNTC1_3rd"/>
</dbReference>
<dbReference type="GO" id="GO:0031267">
    <property type="term" value="F:small GTPase binding"/>
    <property type="evidence" value="ECO:0007669"/>
    <property type="project" value="TreeGrafter"/>
</dbReference>
<dbReference type="GO" id="GO:0007094">
    <property type="term" value="P:mitotic spindle assembly checkpoint signaling"/>
    <property type="evidence" value="ECO:0007669"/>
    <property type="project" value="TreeGrafter"/>
</dbReference>
<gene>
    <name evidence="6" type="ORF">g.21490</name>
    <name evidence="7" type="ORF">g.21499</name>
</gene>
<evidence type="ECO:0000259" key="5">
    <source>
        <dbReference type="Pfam" id="PF24520"/>
    </source>
</evidence>
<evidence type="ECO:0000259" key="1">
    <source>
        <dbReference type="Pfam" id="PF10493"/>
    </source>
</evidence>
<evidence type="ECO:0000313" key="7">
    <source>
        <dbReference type="EMBL" id="JAS14648.1"/>
    </source>
</evidence>
<dbReference type="GO" id="GO:0005737">
    <property type="term" value="C:cytoplasm"/>
    <property type="evidence" value="ECO:0007669"/>
    <property type="project" value="TreeGrafter"/>
</dbReference>
<dbReference type="PANTHER" id="PTHR15688">
    <property type="entry name" value="KINETOCHORE-ASSOCIATED PROTEIN 1"/>
    <property type="match status" value="1"/>
</dbReference>
<feature type="domain" description="KNTC1 first ARM-repeats" evidence="5">
    <location>
        <begin position="387"/>
        <end position="625"/>
    </location>
</feature>
<dbReference type="GO" id="GO:1903394">
    <property type="term" value="P:protein localization to kinetochore involved in kinetochore assembly"/>
    <property type="evidence" value="ECO:0007669"/>
    <property type="project" value="TreeGrafter"/>
</dbReference>
<organism evidence="6">
    <name type="scientific">Clastoptera arizonana</name>
    <name type="common">Arizona spittle bug</name>
    <dbReference type="NCBI Taxonomy" id="38151"/>
    <lineage>
        <taxon>Eukaryota</taxon>
        <taxon>Metazoa</taxon>
        <taxon>Ecdysozoa</taxon>
        <taxon>Arthropoda</taxon>
        <taxon>Hexapoda</taxon>
        <taxon>Insecta</taxon>
        <taxon>Pterygota</taxon>
        <taxon>Neoptera</taxon>
        <taxon>Paraneoptera</taxon>
        <taxon>Hemiptera</taxon>
        <taxon>Auchenorrhyncha</taxon>
        <taxon>Cercopoidea</taxon>
        <taxon>Clastopteridae</taxon>
        <taxon>Clastoptera</taxon>
    </lineage>
</organism>
<dbReference type="SUPFAM" id="SSF50978">
    <property type="entry name" value="WD40 repeat-like"/>
    <property type="match status" value="1"/>
</dbReference>
<protein>
    <submittedName>
        <fullName evidence="6">Uncharacterized protein</fullName>
    </submittedName>
</protein>
<evidence type="ECO:0000259" key="2">
    <source>
        <dbReference type="Pfam" id="PF24506"/>
    </source>
</evidence>
<feature type="domain" description="KNTC1 third ARM-repeats" evidence="3">
    <location>
        <begin position="1210"/>
        <end position="1424"/>
    </location>
</feature>
<sequence>MWKKVACGFDGYNETINFGTRVVAESDCAVYEANTLATIQAENQNGLASTPAIYGVHYSDIGCCLNVDSTVIMFNESISETLFISTFDYKVDVFQVIANGLFLFVGLNNGELQLFNISSNKKLFTRTFEDLVENNENLVERAQKCFVAIEFQKKGDDLSVLIVTQRGKVFRMSNLKLEELERLDMTDDVSVDIISKNIFLEEIFTEFSFHQIITSVGFEINEVYSLLLATRKYICWLNFNGDHKKYSLKNQANIKISRMEINQNKSHCFCLTDIGMLLIISLDSFVPILIWNGLHVLDFTLFEGLGFEAKSNLLLLTRGEESNNIILMSLPDFQPKFKLKVQLVSQLIHRQNDSEDILFVEGFGDKIVDSIRFKAVVECHPEFRLQRILRKGRFEEAEKFAQTFNLNVELVYKAHVQYLMQRLQRSSKSGENLKKSFDQFMILLDKITDKEFVSVCCISAIPPDFPSINELLKYGRNCLSNMSKCQINKQSALIQNINSVSERLYTYQIIYKYVDFENWLNFMEVDLIQECRKHLKKGEIREFVVIWSRHEYEIKRKLNDNDVELLLVEIPTSLPVEDTILLLQHIGPTLLTVKPAISQFILKWTIARIQELEIKEKNKWPEIGLFWAHEVLHILDEPLFEFRDHLLPNNQFNVNTPDNAMKTFIKNLEYMQILKNNFNVIITCNEFLELNIDDLVSLILFRTPEDRINNLLNDFLKNMMLEHDLSSDTVITKYIQDMMVNSTEWIEFDQALWEISVSVLVPCIQSIEEKLKCVLGILKVASLPWSNTINKLVDDSLKLNHELTNDIQQYLYFLPQELIYRKYGFKDGFLYNQTHADCFITHILFKDSNTALQDALTIAKTSNNLYQTIIMNLVEKGKYKEATNILSTLDPDVRDTCERSLLICCYSYLRRNMMHKKKNYLEFLPIISSRKDYLHIKNLNSLQGNNKLKAYGETSDIMVTLSKCKRVQDHTATIFNSLSKQQVTVEEVMKNINCYVYLLNVSCEEWIVSLATQTYLADIKLTCFLISKIEGLDSLCDESYNKVTTLLVSTLMHKPVPNINQMEDEVELIHRIATQSLIHCPGNYTITALDMLSWFGLLKNSNICEKNALYSPICYSMTTSTLYTAVKNMFRLYISFRKNSINSLDSCIIEDFDDTIKNNFTENLLHLHNHLQNEQQSLACISLLLSFYWEFISLGISIDADSINHVLNQSISHILKKMIMFKNFNLPCALNFLNYLEETQALLKISEIENSISFSIQRSNSISLLGLTYCKINQINNYYTHFFKKYTQCLWAKKLSDFGISYKEAFKNLKGNELQQLLLKFVNSSGVTLSLLKDFCLFVDVSFQEGLITYLQELLLSWDPVVEIKTNNSNKEEIVFKSTESLRKLCFEILSKVNSESKPDVQNVLLTTWNKVNYYYYEVFSIIIELYEKLTNNIREEFNGYKILLTFLMSYRRVSEIQADEKENWYQINPCMQSLLPICNFRLPLILLIEGDPWKIIKPELTLKTYKTWFQIISVLRLDKNTLCSLTIHRLTCNQLSQSYSKEETSSWCLNPKNKTLLADIKECVGYITNLEMASASLYYVVNHLPPGADQVAAAEMCYFQAQKWATIEPSDKAQKGLAKVEKKFFTVSTSHILYSYKLGQEKYLKLVLSHEELVRELYHDPSICNDRKLNKRPIPDINRAVDAIASLNRMDIFNLRLELLSDWLQTSKSNLDTSIEMNVTTDLLLYQNSTSLSVKDENVIRACYLLESFDKIKASNYLCTFVFGDGTEPYRVEIKLKALKCLCLITNKELLEQVTGRGQADIIKYMQTLWIEYELEKLDLILMSDTSELLNSLLKSAYPQALVVAAVICRGNNLYDSDHWDIILSRMVSFGMIEALRIVLPDLTPHRHFINSEVLKNAWNFIILMPLSQAVYPLGEETRKNVNRSLWMISKCPVLFEIDNSEIKKQCQRLQIENLHFYF</sequence>
<feature type="domain" description="KNTC1 N-terminal" evidence="2">
    <location>
        <begin position="17"/>
        <end position="366"/>
    </location>
</feature>
<feature type="domain" description="KNTC1 second ARM-repeats" evidence="4">
    <location>
        <begin position="731"/>
        <end position="888"/>
    </location>
</feature>
<dbReference type="Pfam" id="PF24516">
    <property type="entry name" value="ARM_KNTC1_2nd"/>
    <property type="match status" value="1"/>
</dbReference>
<dbReference type="InterPro" id="IPR055402">
    <property type="entry name" value="KNTC1_N"/>
</dbReference>
<dbReference type="InterPro" id="IPR052802">
    <property type="entry name" value="KNTC1"/>
</dbReference>
<dbReference type="EMBL" id="GEDC01022650">
    <property type="protein sequence ID" value="JAS14648.1"/>
    <property type="molecule type" value="Transcribed_RNA"/>
</dbReference>
<evidence type="ECO:0000259" key="3">
    <source>
        <dbReference type="Pfam" id="PF24515"/>
    </source>
</evidence>
<dbReference type="EMBL" id="GEDC01030590">
    <property type="protein sequence ID" value="JAS06708.1"/>
    <property type="molecule type" value="Transcribed_RNA"/>
</dbReference>